<reference evidence="1 2" key="1">
    <citation type="journal article" date="2022" name="Hortic Res">
        <title>A haplotype resolved chromosomal level avocado genome allows analysis of novel avocado genes.</title>
        <authorList>
            <person name="Nath O."/>
            <person name="Fletcher S.J."/>
            <person name="Hayward A."/>
            <person name="Shaw L.M."/>
            <person name="Masouleh A.K."/>
            <person name="Furtado A."/>
            <person name="Henry R.J."/>
            <person name="Mitter N."/>
        </authorList>
    </citation>
    <scope>NUCLEOTIDE SEQUENCE [LARGE SCALE GENOMIC DNA]</scope>
    <source>
        <strain evidence="2">cv. Hass</strain>
    </source>
</reference>
<gene>
    <name evidence="1" type="ORF">MRB53_018887</name>
</gene>
<evidence type="ECO:0000313" key="2">
    <source>
        <dbReference type="Proteomes" id="UP001234297"/>
    </source>
</evidence>
<evidence type="ECO:0000313" key="1">
    <source>
        <dbReference type="EMBL" id="KAJ8642193.1"/>
    </source>
</evidence>
<proteinExistence type="predicted"/>
<organism evidence="1 2">
    <name type="scientific">Persea americana</name>
    <name type="common">Avocado</name>
    <dbReference type="NCBI Taxonomy" id="3435"/>
    <lineage>
        <taxon>Eukaryota</taxon>
        <taxon>Viridiplantae</taxon>
        <taxon>Streptophyta</taxon>
        <taxon>Embryophyta</taxon>
        <taxon>Tracheophyta</taxon>
        <taxon>Spermatophyta</taxon>
        <taxon>Magnoliopsida</taxon>
        <taxon>Magnoliidae</taxon>
        <taxon>Laurales</taxon>
        <taxon>Lauraceae</taxon>
        <taxon>Persea</taxon>
    </lineage>
</organism>
<comment type="caution">
    <text evidence="1">The sequence shown here is derived from an EMBL/GenBank/DDBJ whole genome shotgun (WGS) entry which is preliminary data.</text>
</comment>
<dbReference type="EMBL" id="CM056813">
    <property type="protein sequence ID" value="KAJ8642193.1"/>
    <property type="molecule type" value="Genomic_DNA"/>
</dbReference>
<accession>A0ACC2M9U5</accession>
<name>A0ACC2M9U5_PERAE</name>
<sequence length="460" mass="51458">MKQEQEKLAGMEESLEELRETFQSGKTRSADWRRTQLRALDKFLHEKEDEIFKVLNQDLAKHPVEVYRDELGILVKSVNLALETLEKWMASKKVHIPLIAFPTKGELVPEPLGVVLIFSSWNFPLGLALDPLIGAISAGNAVVLKPSEMAPACASFLAKYLPIYLDNRAVKVFEGGPMVGQQLLEQRWDKIFFTGSARVGRIVMGAAANHLTPVTLELGGKCPAVVDSITSLEDQEVTVNRIGAGKWGPCNGQACIAIDYLLVEEKFAHVLINLLRKTIKNFYGQNLKESGNIPKIVNRNQFMRLSNLLKDQMVKDSIIHGGSLDEDKLFIEPTILLNPPLDAEIMTEEIFGPLLPIITLNNIQESIEFIKAKPKPLAIYVFTNDEILKRRVIAETSSGSVTFNDAIIQFACDTLPFGGVGQSGFGRYPPWNNLKLQIMRAVYHFNYFELIRLVLGLKRS</sequence>
<dbReference type="Proteomes" id="UP001234297">
    <property type="component" value="Chromosome 5"/>
</dbReference>
<keyword evidence="2" id="KW-1185">Reference proteome</keyword>
<protein>
    <submittedName>
        <fullName evidence="1">Uncharacterized protein</fullName>
    </submittedName>
</protein>